<dbReference type="RefSeq" id="WP_025020685.1">
    <property type="nucleotide sequence ID" value="NZ_AZFH01000102.1"/>
</dbReference>
<sequence>MEKIWSWLGWLAILGLPFGLLVLAGDEYQSLSYNRAIFICLYCWGLVGLCLTVYPRWRHYLGLEIRTFLTRQKAQHSRLWENYKGVLFYWTPKVTLVAKWGALIVMVIIWFLVQFDEKLTASLSFILTFNALTFLGLLLYGGKLLWSQDEIYVDKRH</sequence>
<dbReference type="PATRIC" id="fig|1423740.3.peg.531"/>
<feature type="transmembrane region" description="Helical" evidence="1">
    <location>
        <begin position="119"/>
        <end position="140"/>
    </location>
</feature>
<evidence type="ECO:0000256" key="1">
    <source>
        <dbReference type="SAM" id="Phobius"/>
    </source>
</evidence>
<reference evidence="2 3" key="1">
    <citation type="journal article" date="2015" name="Genome Announc.">
        <title>Expanding the biotechnology potential of lactobacilli through comparative genomics of 213 strains and associated genera.</title>
        <authorList>
            <person name="Sun Z."/>
            <person name="Harris H.M."/>
            <person name="McCann A."/>
            <person name="Guo C."/>
            <person name="Argimon S."/>
            <person name="Zhang W."/>
            <person name="Yang X."/>
            <person name="Jeffery I.B."/>
            <person name="Cooney J.C."/>
            <person name="Kagawa T.F."/>
            <person name="Liu W."/>
            <person name="Song Y."/>
            <person name="Salvetti E."/>
            <person name="Wrobel A."/>
            <person name="Rasinkangas P."/>
            <person name="Parkhill J."/>
            <person name="Rea M.C."/>
            <person name="O'Sullivan O."/>
            <person name="Ritari J."/>
            <person name="Douillard F.P."/>
            <person name="Paul Ross R."/>
            <person name="Yang R."/>
            <person name="Briner A.E."/>
            <person name="Felis G.E."/>
            <person name="de Vos W.M."/>
            <person name="Barrangou R."/>
            <person name="Klaenhammer T.R."/>
            <person name="Caufield P.W."/>
            <person name="Cui Y."/>
            <person name="Zhang H."/>
            <person name="O'Toole P.W."/>
        </authorList>
    </citation>
    <scope>NUCLEOTIDE SEQUENCE [LARGE SCALE GENOMIC DNA]</scope>
    <source>
        <strain evidence="2 3">DSM 15833</strain>
    </source>
</reference>
<dbReference type="AlphaFoldDB" id="A0A0R1TE76"/>
<comment type="caution">
    <text evidence="2">The sequence shown here is derived from an EMBL/GenBank/DDBJ whole genome shotgun (WGS) entry which is preliminary data.</text>
</comment>
<feature type="transmembrane region" description="Helical" evidence="1">
    <location>
        <begin position="7"/>
        <end position="24"/>
    </location>
</feature>
<dbReference type="EMBL" id="AZFH01000102">
    <property type="protein sequence ID" value="KRL79456.1"/>
    <property type="molecule type" value="Genomic_DNA"/>
</dbReference>
<keyword evidence="1" id="KW-1133">Transmembrane helix</keyword>
<evidence type="ECO:0000313" key="2">
    <source>
        <dbReference type="EMBL" id="KRL79456.1"/>
    </source>
</evidence>
<organism evidence="2 3">
    <name type="scientific">Ligilactobacillus equi DSM 15833 = JCM 10991</name>
    <dbReference type="NCBI Taxonomy" id="1423740"/>
    <lineage>
        <taxon>Bacteria</taxon>
        <taxon>Bacillati</taxon>
        <taxon>Bacillota</taxon>
        <taxon>Bacilli</taxon>
        <taxon>Lactobacillales</taxon>
        <taxon>Lactobacillaceae</taxon>
        <taxon>Ligilactobacillus</taxon>
    </lineage>
</organism>
<accession>A0A0R1TE76</accession>
<gene>
    <name evidence="2" type="ORF">FC36_GL000491</name>
</gene>
<name>A0A0R1TE76_9LACO</name>
<feature type="transmembrane region" description="Helical" evidence="1">
    <location>
        <begin position="94"/>
        <end position="113"/>
    </location>
</feature>
<keyword evidence="1" id="KW-0812">Transmembrane</keyword>
<keyword evidence="1" id="KW-0472">Membrane</keyword>
<evidence type="ECO:0000313" key="3">
    <source>
        <dbReference type="Proteomes" id="UP000051048"/>
    </source>
</evidence>
<protein>
    <submittedName>
        <fullName evidence="2">Uncharacterized protein</fullName>
    </submittedName>
</protein>
<dbReference type="STRING" id="1423740.FC36_GL000491"/>
<feature type="transmembrane region" description="Helical" evidence="1">
    <location>
        <begin position="36"/>
        <end position="54"/>
    </location>
</feature>
<dbReference type="Proteomes" id="UP000051048">
    <property type="component" value="Unassembled WGS sequence"/>
</dbReference>
<proteinExistence type="predicted"/>